<dbReference type="Proteomes" id="UP000807025">
    <property type="component" value="Unassembled WGS sequence"/>
</dbReference>
<name>A0A9P6DEZ7_PLEER</name>
<keyword evidence="3" id="KW-1185">Reference proteome</keyword>
<accession>A0A9P6DEZ7</accession>
<evidence type="ECO:0000313" key="2">
    <source>
        <dbReference type="EMBL" id="KAF9494664.1"/>
    </source>
</evidence>
<reference evidence="2" key="1">
    <citation type="submission" date="2020-11" db="EMBL/GenBank/DDBJ databases">
        <authorList>
            <consortium name="DOE Joint Genome Institute"/>
            <person name="Ahrendt S."/>
            <person name="Riley R."/>
            <person name="Andreopoulos W."/>
            <person name="Labutti K."/>
            <person name="Pangilinan J."/>
            <person name="Ruiz-Duenas F.J."/>
            <person name="Barrasa J.M."/>
            <person name="Sanchez-Garcia M."/>
            <person name="Camarero S."/>
            <person name="Miyauchi S."/>
            <person name="Serrano A."/>
            <person name="Linde D."/>
            <person name="Babiker R."/>
            <person name="Drula E."/>
            <person name="Ayuso-Fernandez I."/>
            <person name="Pacheco R."/>
            <person name="Padilla G."/>
            <person name="Ferreira P."/>
            <person name="Barriuso J."/>
            <person name="Kellner H."/>
            <person name="Castanera R."/>
            <person name="Alfaro M."/>
            <person name="Ramirez L."/>
            <person name="Pisabarro A.G."/>
            <person name="Kuo A."/>
            <person name="Tritt A."/>
            <person name="Lipzen A."/>
            <person name="He G."/>
            <person name="Yan M."/>
            <person name="Ng V."/>
            <person name="Cullen D."/>
            <person name="Martin F."/>
            <person name="Rosso M.-N."/>
            <person name="Henrissat B."/>
            <person name="Hibbett D."/>
            <person name="Martinez A.T."/>
            <person name="Grigoriev I.V."/>
        </authorList>
    </citation>
    <scope>NUCLEOTIDE SEQUENCE</scope>
    <source>
        <strain evidence="2">ATCC 90797</strain>
    </source>
</reference>
<gene>
    <name evidence="2" type="ORF">BDN71DRAFT_1507500</name>
</gene>
<feature type="region of interest" description="Disordered" evidence="1">
    <location>
        <begin position="23"/>
        <end position="77"/>
    </location>
</feature>
<sequence>MDAFQDPLVPGEFVEKNSVVYGDDMAKDGTDTTVNGKDMAENGQHTAEDGEKADSNGHDHSFTALEDPKLVSTRIPR</sequence>
<dbReference type="EMBL" id="MU154570">
    <property type="protein sequence ID" value="KAF9494664.1"/>
    <property type="molecule type" value="Genomic_DNA"/>
</dbReference>
<protein>
    <submittedName>
        <fullName evidence="2">Uncharacterized protein</fullName>
    </submittedName>
</protein>
<evidence type="ECO:0000256" key="1">
    <source>
        <dbReference type="SAM" id="MobiDB-lite"/>
    </source>
</evidence>
<proteinExistence type="predicted"/>
<organism evidence="2 3">
    <name type="scientific">Pleurotus eryngii</name>
    <name type="common">Boletus of the steppes</name>
    <dbReference type="NCBI Taxonomy" id="5323"/>
    <lineage>
        <taxon>Eukaryota</taxon>
        <taxon>Fungi</taxon>
        <taxon>Dikarya</taxon>
        <taxon>Basidiomycota</taxon>
        <taxon>Agaricomycotina</taxon>
        <taxon>Agaricomycetes</taxon>
        <taxon>Agaricomycetidae</taxon>
        <taxon>Agaricales</taxon>
        <taxon>Pleurotineae</taxon>
        <taxon>Pleurotaceae</taxon>
        <taxon>Pleurotus</taxon>
    </lineage>
</organism>
<feature type="compositionally biased region" description="Basic and acidic residues" evidence="1">
    <location>
        <begin position="46"/>
        <end position="69"/>
    </location>
</feature>
<dbReference type="AlphaFoldDB" id="A0A9P6DEZ7"/>
<comment type="caution">
    <text evidence="2">The sequence shown here is derived from an EMBL/GenBank/DDBJ whole genome shotgun (WGS) entry which is preliminary data.</text>
</comment>
<evidence type="ECO:0000313" key="3">
    <source>
        <dbReference type="Proteomes" id="UP000807025"/>
    </source>
</evidence>